<keyword evidence="3" id="KW-1185">Reference proteome</keyword>
<organism evidence="2 3">
    <name type="scientific">Candidatus Fervidibacter sacchari</name>
    <dbReference type="NCBI Taxonomy" id="1448929"/>
    <lineage>
        <taxon>Bacteria</taxon>
        <taxon>Candidatus Fervidibacterota</taxon>
        <taxon>Candidatus Fervidibacter</taxon>
    </lineage>
</organism>
<sequence>MKLRGAALWAIAFVALLVYVLLKERGEVVQGTVVLNLNPDDIVKVEVQRQQEPKEIVLERKGKSWWLSKPVQAPADKTAVETLLNRFKNLKAEVELDEKKPEYGLANPTATLVVHDKRGRTYQIQFGHKTPDNFGIYAVVEGWRKPVVLTSWIFDDANKSPDDFRDKRMLVFNKDNVTKLALVYPDKQIVCERKGKDEWRMVEPIKTEADNSAISTLLDNLSTLQARQFVVERPKKSQLVSYQLDKPSLQVQIWLKGRERPLTVSVGKQHETDKTRYYARTSRFPAVVLVDDFDLRNIRKTDADLRSKRVLVFKKDDVERLVMRYEETEIELRKRKEGEETRWQMLKPVKVPADTWRVDDILWALDGAQAEGFIDKPQNLADYGLDKPQLELQLWEKGRKQPKTVWMSVKDNVGYLRTSEGETVYKVRSGLLNDLKKSPDDLRDLQVVKFNRDDAEEIVLRWDKKRVRLVKKAEKNWEITEPKRKSAKWESVDGILFELESLRAEKWVAEKPLPDHGFDKPQLEAEIKLKGGRTIIVKFGKVTEQDSVFVSSDYSGNQVYRKAKFVLDNLKRYGDELLR</sequence>
<evidence type="ECO:0000259" key="1">
    <source>
        <dbReference type="Pfam" id="PF14238"/>
    </source>
</evidence>
<dbReference type="Proteomes" id="UP001204798">
    <property type="component" value="Unassembled WGS sequence"/>
</dbReference>
<proteinExistence type="predicted"/>
<evidence type="ECO:0000313" key="3">
    <source>
        <dbReference type="Proteomes" id="UP001204798"/>
    </source>
</evidence>
<name>A0ABT2EQN7_9BACT</name>
<feature type="domain" description="DUF4340" evidence="1">
    <location>
        <begin position="343"/>
        <end position="521"/>
    </location>
</feature>
<feature type="domain" description="DUF4340" evidence="1">
    <location>
        <begin position="199"/>
        <end position="340"/>
    </location>
</feature>
<dbReference type="EMBL" id="JANUCP010000004">
    <property type="protein sequence ID" value="MCS3919751.1"/>
    <property type="molecule type" value="Genomic_DNA"/>
</dbReference>
<reference evidence="2 3" key="1">
    <citation type="submission" date="2022-08" db="EMBL/GenBank/DDBJ databases">
        <title>Bacterial and archaeal communities from various locations to study Microbial Dark Matter (Phase II).</title>
        <authorList>
            <person name="Stepanauskas R."/>
        </authorList>
    </citation>
    <scope>NUCLEOTIDE SEQUENCE [LARGE SCALE GENOMIC DNA]</scope>
    <source>
        <strain evidence="2 3">PD1</strain>
    </source>
</reference>
<dbReference type="Pfam" id="PF14238">
    <property type="entry name" value="DUF4340"/>
    <property type="match status" value="3"/>
</dbReference>
<gene>
    <name evidence="2" type="ORF">M2350_002168</name>
</gene>
<evidence type="ECO:0000313" key="2">
    <source>
        <dbReference type="EMBL" id="MCS3919751.1"/>
    </source>
</evidence>
<dbReference type="InterPro" id="IPR025641">
    <property type="entry name" value="DUF4340"/>
</dbReference>
<feature type="domain" description="DUF4340" evidence="1">
    <location>
        <begin position="65"/>
        <end position="195"/>
    </location>
</feature>
<comment type="caution">
    <text evidence="2">The sequence shown here is derived from an EMBL/GenBank/DDBJ whole genome shotgun (WGS) entry which is preliminary data.</text>
</comment>
<accession>A0ABT2EQN7</accession>
<protein>
    <recommendedName>
        <fullName evidence="1">DUF4340 domain-containing protein</fullName>
    </recommendedName>
</protein>